<dbReference type="InterPro" id="IPR003646">
    <property type="entry name" value="SH3-like_bac-type"/>
</dbReference>
<dbReference type="Gene3D" id="2.60.40.3500">
    <property type="match status" value="1"/>
</dbReference>
<dbReference type="AlphaFoldDB" id="A0A975BLP0"/>
<feature type="domain" description="SH3b" evidence="2">
    <location>
        <begin position="47"/>
        <end position="109"/>
    </location>
</feature>
<dbReference type="RefSeq" id="WP_207682814.1">
    <property type="nucleotide sequence ID" value="NZ_CP061800.1"/>
</dbReference>
<dbReference type="SMART" id="SM00287">
    <property type="entry name" value="SH3b"/>
    <property type="match status" value="2"/>
</dbReference>
<evidence type="ECO:0000259" key="2">
    <source>
        <dbReference type="SMART" id="SM00287"/>
    </source>
</evidence>
<evidence type="ECO:0000256" key="1">
    <source>
        <dbReference type="SAM" id="Phobius"/>
    </source>
</evidence>
<dbReference type="EMBL" id="CP061800">
    <property type="protein sequence ID" value="QTA87751.1"/>
    <property type="molecule type" value="Genomic_DNA"/>
</dbReference>
<dbReference type="Pfam" id="PF11741">
    <property type="entry name" value="AMIN"/>
    <property type="match status" value="1"/>
</dbReference>
<evidence type="ECO:0000313" key="3">
    <source>
        <dbReference type="EMBL" id="QTA87751.1"/>
    </source>
</evidence>
<reference evidence="3" key="1">
    <citation type="journal article" date="2021" name="Microb. Physiol.">
        <title>Proteogenomic Insights into the Physiology of Marine, Sulfate-Reducing, Filamentous Desulfonema limicola and Desulfonema magnum.</title>
        <authorList>
            <person name="Schnaars V."/>
            <person name="Wohlbrand L."/>
            <person name="Scheve S."/>
            <person name="Hinrichs C."/>
            <person name="Reinhardt R."/>
            <person name="Rabus R."/>
        </authorList>
    </citation>
    <scope>NUCLEOTIDE SEQUENCE</scope>
    <source>
        <strain evidence="3">4be13</strain>
    </source>
</reference>
<dbReference type="Gene3D" id="2.30.30.40">
    <property type="entry name" value="SH3 Domains"/>
    <property type="match status" value="2"/>
</dbReference>
<sequence length="319" mass="35778">MKTNRYLWHVPRFFTAVGLKPCIIILAILATYFIPGDVCRGVSFIPKETAHVKSAGNLYEKPAENSSVTDKLKEGDTVTFILSEGEWCIIKLSDDRLGWAHKSLFADKPQVSEKKETAEEIPPGVTPVQKKVRLKFNRGRVREEPSLRAGIKLTLEKGETVSAIGAKEGWYLVRLDNGTVGWAHQGLFIESDEPLSSEDASGKDFAKEIKEIKVDITPGGEEKIVFVLNGFYPPETFVIEESVPKVVCDFFGLRLGSGIRRQTEVNGDLVQKIRIGVHKGAEPKTRVVMDLVSDRDYEVEQIFFRKENLYTLTFKSVSN</sequence>
<keyword evidence="4" id="KW-1185">Reference proteome</keyword>
<keyword evidence="1" id="KW-0812">Transmembrane</keyword>
<keyword evidence="1" id="KW-0472">Membrane</keyword>
<proteinExistence type="predicted"/>
<dbReference type="KEGG" id="dmm:dnm_037880"/>
<organism evidence="3 4">
    <name type="scientific">Desulfonema magnum</name>
    <dbReference type="NCBI Taxonomy" id="45655"/>
    <lineage>
        <taxon>Bacteria</taxon>
        <taxon>Pseudomonadati</taxon>
        <taxon>Thermodesulfobacteriota</taxon>
        <taxon>Desulfobacteria</taxon>
        <taxon>Desulfobacterales</taxon>
        <taxon>Desulfococcaceae</taxon>
        <taxon>Desulfonema</taxon>
    </lineage>
</organism>
<feature type="transmembrane region" description="Helical" evidence="1">
    <location>
        <begin position="12"/>
        <end position="34"/>
    </location>
</feature>
<feature type="domain" description="SH3b" evidence="2">
    <location>
        <begin position="127"/>
        <end position="192"/>
    </location>
</feature>
<keyword evidence="1" id="KW-1133">Transmembrane helix</keyword>
<gene>
    <name evidence="3" type="ORF">dnm_037880</name>
</gene>
<dbReference type="Proteomes" id="UP000663722">
    <property type="component" value="Chromosome"/>
</dbReference>
<name>A0A975BLP0_9BACT</name>
<evidence type="ECO:0000313" key="4">
    <source>
        <dbReference type="Proteomes" id="UP000663722"/>
    </source>
</evidence>
<dbReference type="InterPro" id="IPR021731">
    <property type="entry name" value="AMIN_dom"/>
</dbReference>
<protein>
    <submittedName>
        <fullName evidence="3">SH3-like and AMIN domain-containing protein</fullName>
    </submittedName>
</protein>
<dbReference type="Pfam" id="PF08239">
    <property type="entry name" value="SH3_3"/>
    <property type="match status" value="2"/>
</dbReference>
<accession>A0A975BLP0</accession>